<dbReference type="InterPro" id="IPR036259">
    <property type="entry name" value="MFS_trans_sf"/>
</dbReference>
<keyword evidence="5 6" id="KW-0472">Membrane</keyword>
<evidence type="ECO:0000256" key="3">
    <source>
        <dbReference type="ARBA" id="ARBA00022692"/>
    </source>
</evidence>
<accession>A0A2L0IB98</accession>
<evidence type="ECO:0000256" key="1">
    <source>
        <dbReference type="ARBA" id="ARBA00004651"/>
    </source>
</evidence>
<dbReference type="PANTHER" id="PTHR23513">
    <property type="entry name" value="INTEGRAL MEMBRANE EFFLUX PROTEIN-RELATED"/>
    <property type="match status" value="1"/>
</dbReference>
<keyword evidence="4 6" id="KW-1133">Transmembrane helix</keyword>
<name>A0A2L0IB98_9GAMM</name>
<evidence type="ECO:0000256" key="2">
    <source>
        <dbReference type="ARBA" id="ARBA00022475"/>
    </source>
</evidence>
<organism evidence="8 9">
    <name type="scientific">Mixta gaviniae</name>
    <dbReference type="NCBI Taxonomy" id="665914"/>
    <lineage>
        <taxon>Bacteria</taxon>
        <taxon>Pseudomonadati</taxon>
        <taxon>Pseudomonadota</taxon>
        <taxon>Gammaproteobacteria</taxon>
        <taxon>Enterobacterales</taxon>
        <taxon>Erwiniaceae</taxon>
        <taxon>Mixta</taxon>
    </lineage>
</organism>
<evidence type="ECO:0000256" key="6">
    <source>
        <dbReference type="SAM" id="Phobius"/>
    </source>
</evidence>
<feature type="transmembrane region" description="Helical" evidence="6">
    <location>
        <begin position="313"/>
        <end position="335"/>
    </location>
</feature>
<dbReference type="KEGG" id="pgz:C2E15_00865"/>
<feature type="transmembrane region" description="Helical" evidence="6">
    <location>
        <begin position="45"/>
        <end position="63"/>
    </location>
</feature>
<gene>
    <name evidence="8" type="ORF">C2E15_00865</name>
</gene>
<sequence length="411" mass="45412">MKTIFHNVRFVAWATGLALDRLGNAMYLVVLPLMVYHMTSSLKNMAIVTICQFLPRVFPGVYAGSLVDISNKKNLFFIALLLQFFSGVAIAVLYLLQLLNFPLLCFFAALTSISFEISRTTEMTLVPAMFAQQRVEATTMLASLHTAMFMVGPVLGALLLKYFSYNVLLLLNALSYLAPLILNRWTKIPALQSAHHQTKGLREKLALTNLSLKESFATVGGSITLKLLMAFIIFITLATGGLELLIIFYIKNRLQVSDEFASLMYALGAGGMFLGSCLVPVFRRLKRKSFLLITLLLMIGGIFLFQLETVPALMAGQVLIFMGMFACSVTQDLIIQESAPPEMLGRISGLLRIINSAMISLSTFFLTTLAASLSFQAIAVIVIGMILLALLLSQNQHFTSTHYQHGEHLNE</sequence>
<keyword evidence="3 6" id="KW-0812">Transmembrane</keyword>
<dbReference type="Proteomes" id="UP000238365">
    <property type="component" value="Chromosome"/>
</dbReference>
<feature type="transmembrane region" description="Helical" evidence="6">
    <location>
        <begin position="21"/>
        <end position="39"/>
    </location>
</feature>
<dbReference type="SUPFAM" id="SSF103473">
    <property type="entry name" value="MFS general substrate transporter"/>
    <property type="match status" value="1"/>
</dbReference>
<evidence type="ECO:0000256" key="5">
    <source>
        <dbReference type="ARBA" id="ARBA00023136"/>
    </source>
</evidence>
<evidence type="ECO:0000313" key="9">
    <source>
        <dbReference type="Proteomes" id="UP000238365"/>
    </source>
</evidence>
<feature type="transmembrane region" description="Helical" evidence="6">
    <location>
        <begin position="347"/>
        <end position="367"/>
    </location>
</feature>
<evidence type="ECO:0000256" key="4">
    <source>
        <dbReference type="ARBA" id="ARBA00022989"/>
    </source>
</evidence>
<evidence type="ECO:0000259" key="7">
    <source>
        <dbReference type="PROSITE" id="PS50850"/>
    </source>
</evidence>
<feature type="transmembrane region" description="Helical" evidence="6">
    <location>
        <begin position="289"/>
        <end position="307"/>
    </location>
</feature>
<dbReference type="EMBL" id="CP026377">
    <property type="protein sequence ID" value="AUX91790.1"/>
    <property type="molecule type" value="Genomic_DNA"/>
</dbReference>
<dbReference type="AlphaFoldDB" id="A0A2L0IB98"/>
<keyword evidence="9" id="KW-1185">Reference proteome</keyword>
<dbReference type="GO" id="GO:0005886">
    <property type="term" value="C:plasma membrane"/>
    <property type="evidence" value="ECO:0007669"/>
    <property type="project" value="UniProtKB-SubCell"/>
</dbReference>
<feature type="domain" description="Major facilitator superfamily (MFS) profile" evidence="7">
    <location>
        <begin position="9"/>
        <end position="397"/>
    </location>
</feature>
<feature type="transmembrane region" description="Helical" evidence="6">
    <location>
        <begin position="262"/>
        <end position="282"/>
    </location>
</feature>
<comment type="subcellular location">
    <subcellularLocation>
        <location evidence="1">Cell membrane</location>
        <topology evidence="1">Multi-pass membrane protein</topology>
    </subcellularLocation>
</comment>
<dbReference type="GO" id="GO:0022857">
    <property type="term" value="F:transmembrane transporter activity"/>
    <property type="evidence" value="ECO:0007669"/>
    <property type="project" value="InterPro"/>
</dbReference>
<feature type="transmembrane region" description="Helical" evidence="6">
    <location>
        <begin position="75"/>
        <end position="95"/>
    </location>
</feature>
<feature type="transmembrane region" description="Helical" evidence="6">
    <location>
        <begin position="227"/>
        <end position="250"/>
    </location>
</feature>
<dbReference type="InterPro" id="IPR020846">
    <property type="entry name" value="MFS_dom"/>
</dbReference>
<keyword evidence="2" id="KW-1003">Cell membrane</keyword>
<dbReference type="PROSITE" id="PS50850">
    <property type="entry name" value="MFS"/>
    <property type="match status" value="1"/>
</dbReference>
<evidence type="ECO:0000313" key="8">
    <source>
        <dbReference type="EMBL" id="AUX91790.1"/>
    </source>
</evidence>
<protein>
    <submittedName>
        <fullName evidence="8">MFS transporter</fullName>
    </submittedName>
</protein>
<dbReference type="CDD" id="cd06173">
    <property type="entry name" value="MFS_MefA_like"/>
    <property type="match status" value="1"/>
</dbReference>
<proteinExistence type="predicted"/>
<dbReference type="Gene3D" id="1.20.1250.20">
    <property type="entry name" value="MFS general substrate transporter like domains"/>
    <property type="match status" value="1"/>
</dbReference>
<dbReference type="PANTHER" id="PTHR23513:SF6">
    <property type="entry name" value="MAJOR FACILITATOR SUPERFAMILY ASSOCIATED DOMAIN-CONTAINING PROTEIN"/>
    <property type="match status" value="1"/>
</dbReference>
<dbReference type="InterPro" id="IPR011701">
    <property type="entry name" value="MFS"/>
</dbReference>
<feature type="transmembrane region" description="Helical" evidence="6">
    <location>
        <begin position="373"/>
        <end position="392"/>
    </location>
</feature>
<reference evidence="8 9" key="1">
    <citation type="submission" date="2018-01" db="EMBL/GenBank/DDBJ databases">
        <title>Complete and assembled Genome of Pantoea gaviniae DSM22758T.</title>
        <authorList>
            <person name="Stevens M.J.A."/>
            <person name="Zurfluh K."/>
            <person name="Stephan R."/>
        </authorList>
    </citation>
    <scope>NUCLEOTIDE SEQUENCE [LARGE SCALE GENOMIC DNA]</scope>
    <source>
        <strain evidence="8 9">DSM 22758</strain>
    </source>
</reference>
<dbReference type="Pfam" id="PF07690">
    <property type="entry name" value="MFS_1"/>
    <property type="match status" value="1"/>
</dbReference>